<dbReference type="AlphaFoldDB" id="A0A645GIS0"/>
<protein>
    <submittedName>
        <fullName evidence="1">Uncharacterized protein</fullName>
    </submittedName>
</protein>
<evidence type="ECO:0000313" key="1">
    <source>
        <dbReference type="EMBL" id="MPN26828.1"/>
    </source>
</evidence>
<proteinExistence type="predicted"/>
<comment type="caution">
    <text evidence="1">The sequence shown here is derived from an EMBL/GenBank/DDBJ whole genome shotgun (WGS) entry which is preliminary data.</text>
</comment>
<gene>
    <name evidence="1" type="ORF">SDC9_174253</name>
</gene>
<sequence>MLPGDDRFAVAQDDPGGICLLFLITEAIQADLGQQAGAVRLHIRRRYEHVLEVNGRHDEQGDFAVDAAIGQIVDAAAKGGRVRPFG</sequence>
<accession>A0A645GIS0</accession>
<name>A0A645GIS0_9ZZZZ</name>
<dbReference type="EMBL" id="VSSQ01076490">
    <property type="protein sequence ID" value="MPN26828.1"/>
    <property type="molecule type" value="Genomic_DNA"/>
</dbReference>
<reference evidence="1" key="1">
    <citation type="submission" date="2019-08" db="EMBL/GenBank/DDBJ databases">
        <authorList>
            <person name="Kucharzyk K."/>
            <person name="Murdoch R.W."/>
            <person name="Higgins S."/>
            <person name="Loffler F."/>
        </authorList>
    </citation>
    <scope>NUCLEOTIDE SEQUENCE</scope>
</reference>
<organism evidence="1">
    <name type="scientific">bioreactor metagenome</name>
    <dbReference type="NCBI Taxonomy" id="1076179"/>
    <lineage>
        <taxon>unclassified sequences</taxon>
        <taxon>metagenomes</taxon>
        <taxon>ecological metagenomes</taxon>
    </lineage>
</organism>